<evidence type="ECO:0000313" key="4">
    <source>
        <dbReference type="EMBL" id="KAJ4368737.1"/>
    </source>
</evidence>
<dbReference type="GO" id="GO:0016491">
    <property type="term" value="F:oxidoreductase activity"/>
    <property type="evidence" value="ECO:0007669"/>
    <property type="project" value="UniProtKB-KW"/>
</dbReference>
<evidence type="ECO:0000256" key="1">
    <source>
        <dbReference type="ARBA" id="ARBA00022630"/>
    </source>
</evidence>
<dbReference type="InterPro" id="IPR050346">
    <property type="entry name" value="FMO-like"/>
</dbReference>
<evidence type="ECO:0000256" key="2">
    <source>
        <dbReference type="ARBA" id="ARBA00022827"/>
    </source>
</evidence>
<keyword evidence="1" id="KW-0285">Flavoprotein</keyword>
<proteinExistence type="predicted"/>
<evidence type="ECO:0008006" key="6">
    <source>
        <dbReference type="Google" id="ProtNLM"/>
    </source>
</evidence>
<reference evidence="4" key="1">
    <citation type="submission" date="2022-10" db="EMBL/GenBank/DDBJ databases">
        <title>Tapping the CABI collections for fungal endophytes: first genome assemblies for Collariella, Neodidymelliopsis, Ascochyta clinopodiicola, Didymella pomorum, Didymosphaeria variabile, Neocosmospora piperis and Neocucurbitaria cava.</title>
        <authorList>
            <person name="Hill R."/>
        </authorList>
    </citation>
    <scope>NUCLEOTIDE SEQUENCE</scope>
    <source>
        <strain evidence="4">IMI 356814</strain>
    </source>
</reference>
<protein>
    <recommendedName>
        <fullName evidence="6">Flavin-containing monooxygenase</fullName>
    </recommendedName>
</protein>
<dbReference type="PANTHER" id="PTHR23023">
    <property type="entry name" value="DIMETHYLANILINE MONOOXYGENASE"/>
    <property type="match status" value="1"/>
</dbReference>
<dbReference type="OrthoDB" id="2915840at2759"/>
<dbReference type="Pfam" id="PF13738">
    <property type="entry name" value="Pyr_redox_3"/>
    <property type="match status" value="1"/>
</dbReference>
<evidence type="ECO:0000256" key="3">
    <source>
        <dbReference type="ARBA" id="ARBA00023002"/>
    </source>
</evidence>
<keyword evidence="5" id="KW-1185">Reference proteome</keyword>
<sequence>MSLFLTLPRPGWFGLGAARAYIQSHPDQNIAILETNETVGGTWSEARLYPGLKSNNMLGSYEFPDFPMSEKIYGVKPLGHIPGAVLNRYLTDFAKHYGIFERLQFKSTVGVVESTESGWTLTVTSPKGKRKIQTTKLILATGLTSTPNIPQYEGADKFGKPFFHAKDFCQRTDDLKGATNVVVVGGAKSAYDVAYAMVESGATVDLIIKPDSTGPVWIAPRKVTPLQRRIDTILNVRALSWFSPCPWGQEDGYGAVRCFLHKTILGRMLVKGFWNMMGNDVLQRNQYDNHPELHKLKPWYSVFWIGSGLSILNYNTSFFDMVRDGKVRVHIENIERLAPGRVVLGNGDQLVADAMICSTGWKKESTITFSGLDKTGLGLPIDQQGLAKLRAEYDAKVLKEFPILENQPVLQSEPKRSAEPLRYYRFMVPSAMMVKRNFAFAGMISSVSTAICASTQGLWITAYFDDRLEREAKTEDEVVKEIMMHTQWGKWRYPCGYGASLPDFVFEGIPYVDMLLKDMGIQNKRKSSLIKELTEPYCPEDYNGVLEEFRQKHGITAK</sequence>
<dbReference type="InterPro" id="IPR036188">
    <property type="entry name" value="FAD/NAD-bd_sf"/>
</dbReference>
<dbReference type="AlphaFoldDB" id="A0A9W8Y6Q0"/>
<comment type="caution">
    <text evidence="4">The sequence shown here is derived from an EMBL/GenBank/DDBJ whole genome shotgun (WGS) entry which is preliminary data.</text>
</comment>
<dbReference type="Gene3D" id="3.50.50.60">
    <property type="entry name" value="FAD/NAD(P)-binding domain"/>
    <property type="match status" value="1"/>
</dbReference>
<gene>
    <name evidence="4" type="ORF">N0V83_005819</name>
</gene>
<dbReference type="Proteomes" id="UP001140560">
    <property type="component" value="Unassembled WGS sequence"/>
</dbReference>
<keyword evidence="3" id="KW-0560">Oxidoreductase</keyword>
<accession>A0A9W8Y6Q0</accession>
<dbReference type="SUPFAM" id="SSF51905">
    <property type="entry name" value="FAD/NAD(P)-binding domain"/>
    <property type="match status" value="3"/>
</dbReference>
<name>A0A9W8Y6Q0_9PLEO</name>
<organism evidence="4 5">
    <name type="scientific">Neocucurbitaria cava</name>
    <dbReference type="NCBI Taxonomy" id="798079"/>
    <lineage>
        <taxon>Eukaryota</taxon>
        <taxon>Fungi</taxon>
        <taxon>Dikarya</taxon>
        <taxon>Ascomycota</taxon>
        <taxon>Pezizomycotina</taxon>
        <taxon>Dothideomycetes</taxon>
        <taxon>Pleosporomycetidae</taxon>
        <taxon>Pleosporales</taxon>
        <taxon>Pleosporineae</taxon>
        <taxon>Cucurbitariaceae</taxon>
        <taxon>Neocucurbitaria</taxon>
    </lineage>
</organism>
<evidence type="ECO:0000313" key="5">
    <source>
        <dbReference type="Proteomes" id="UP001140560"/>
    </source>
</evidence>
<keyword evidence="2" id="KW-0274">FAD</keyword>
<dbReference type="EMBL" id="JAPEUY010000010">
    <property type="protein sequence ID" value="KAJ4368737.1"/>
    <property type="molecule type" value="Genomic_DNA"/>
</dbReference>